<dbReference type="PROSITE" id="PS00731">
    <property type="entry name" value="AP_NUCLEASE_F2_3"/>
    <property type="match status" value="1"/>
</dbReference>
<keyword evidence="6" id="KW-0378">Hydrolase</keyword>
<dbReference type="PANTHER" id="PTHR21445">
    <property type="entry name" value="ENDONUCLEASE IV ENDODEOXYRIBONUCLEASE IV"/>
    <property type="match status" value="1"/>
</dbReference>
<evidence type="ECO:0000256" key="9">
    <source>
        <dbReference type="SAM" id="MobiDB-lite"/>
    </source>
</evidence>
<dbReference type="Proteomes" id="UP000807469">
    <property type="component" value="Unassembled WGS sequence"/>
</dbReference>
<dbReference type="NCBIfam" id="NF002199">
    <property type="entry name" value="PRK01060.1-4"/>
    <property type="match status" value="1"/>
</dbReference>
<feature type="compositionally biased region" description="Basic residues" evidence="9">
    <location>
        <begin position="427"/>
        <end position="446"/>
    </location>
</feature>
<protein>
    <recommendedName>
        <fullName evidence="3">Apurinic-apyrimidinic endonuclease 1</fullName>
    </recommendedName>
</protein>
<dbReference type="InterPro" id="IPR001719">
    <property type="entry name" value="AP_endonuc_2"/>
</dbReference>
<dbReference type="SUPFAM" id="SSF51658">
    <property type="entry name" value="Xylose isomerase-like"/>
    <property type="match status" value="1"/>
</dbReference>
<dbReference type="CDD" id="cd00019">
    <property type="entry name" value="AP2Ec"/>
    <property type="match status" value="1"/>
</dbReference>
<dbReference type="AlphaFoldDB" id="A0A9P5YWH1"/>
<keyword evidence="7" id="KW-0862">Zinc</keyword>
<dbReference type="SMART" id="SM00518">
    <property type="entry name" value="AP2Ec"/>
    <property type="match status" value="1"/>
</dbReference>
<evidence type="ECO:0000256" key="2">
    <source>
        <dbReference type="ARBA" id="ARBA00005340"/>
    </source>
</evidence>
<name>A0A9P5YWH1_9AGAR</name>
<dbReference type="GO" id="GO:0008270">
    <property type="term" value="F:zinc ion binding"/>
    <property type="evidence" value="ECO:0007669"/>
    <property type="project" value="InterPro"/>
</dbReference>
<evidence type="ECO:0000313" key="12">
    <source>
        <dbReference type="Proteomes" id="UP000807469"/>
    </source>
</evidence>
<evidence type="ECO:0000256" key="8">
    <source>
        <dbReference type="ARBA" id="ARBA00023204"/>
    </source>
</evidence>
<keyword evidence="11" id="KW-0255">Endonuclease</keyword>
<dbReference type="InterPro" id="IPR018246">
    <property type="entry name" value="AP_endonuc_F2_Zn_BS"/>
</dbReference>
<feature type="compositionally biased region" description="Acidic residues" evidence="9">
    <location>
        <begin position="450"/>
        <end position="463"/>
    </location>
</feature>
<dbReference type="OrthoDB" id="7663182at2759"/>
<keyword evidence="5" id="KW-0227">DNA damage</keyword>
<keyword evidence="12" id="KW-1185">Reference proteome</keyword>
<dbReference type="PROSITE" id="PS00729">
    <property type="entry name" value="AP_NUCLEASE_F2_1"/>
    <property type="match status" value="1"/>
</dbReference>
<evidence type="ECO:0000256" key="6">
    <source>
        <dbReference type="ARBA" id="ARBA00022801"/>
    </source>
</evidence>
<evidence type="ECO:0000313" key="11">
    <source>
        <dbReference type="EMBL" id="KAF9476426.1"/>
    </source>
</evidence>
<feature type="domain" description="Xylose isomerase-like TIM barrel" evidence="10">
    <location>
        <begin position="128"/>
        <end position="388"/>
    </location>
</feature>
<dbReference type="GO" id="GO:0006284">
    <property type="term" value="P:base-excision repair"/>
    <property type="evidence" value="ECO:0007669"/>
    <property type="project" value="TreeGrafter"/>
</dbReference>
<evidence type="ECO:0000256" key="1">
    <source>
        <dbReference type="ARBA" id="ARBA00001947"/>
    </source>
</evidence>
<comment type="similarity">
    <text evidence="2">Belongs to the AP endonuclease 2 family.</text>
</comment>
<dbReference type="InterPro" id="IPR036237">
    <property type="entry name" value="Xyl_isomerase-like_sf"/>
</dbReference>
<comment type="cofactor">
    <cofactor evidence="1">
        <name>Zn(2+)</name>
        <dbReference type="ChEBI" id="CHEBI:29105"/>
    </cofactor>
</comment>
<dbReference type="GO" id="GO:0005739">
    <property type="term" value="C:mitochondrion"/>
    <property type="evidence" value="ECO:0007669"/>
    <property type="project" value="TreeGrafter"/>
</dbReference>
<dbReference type="NCBIfam" id="TIGR00587">
    <property type="entry name" value="nfo"/>
    <property type="match status" value="1"/>
</dbReference>
<keyword evidence="8" id="KW-0234">DNA repair</keyword>
<comment type="caution">
    <text evidence="11">The sequence shown here is derived from an EMBL/GenBank/DDBJ whole genome shotgun (WGS) entry which is preliminary data.</text>
</comment>
<reference evidence="11" key="1">
    <citation type="submission" date="2020-11" db="EMBL/GenBank/DDBJ databases">
        <authorList>
            <consortium name="DOE Joint Genome Institute"/>
            <person name="Ahrendt S."/>
            <person name="Riley R."/>
            <person name="Andreopoulos W."/>
            <person name="Labutti K."/>
            <person name="Pangilinan J."/>
            <person name="Ruiz-Duenas F.J."/>
            <person name="Barrasa J.M."/>
            <person name="Sanchez-Garcia M."/>
            <person name="Camarero S."/>
            <person name="Miyauchi S."/>
            <person name="Serrano A."/>
            <person name="Linde D."/>
            <person name="Babiker R."/>
            <person name="Drula E."/>
            <person name="Ayuso-Fernandez I."/>
            <person name="Pacheco R."/>
            <person name="Padilla G."/>
            <person name="Ferreira P."/>
            <person name="Barriuso J."/>
            <person name="Kellner H."/>
            <person name="Castanera R."/>
            <person name="Alfaro M."/>
            <person name="Ramirez L."/>
            <person name="Pisabarro A.G."/>
            <person name="Kuo A."/>
            <person name="Tritt A."/>
            <person name="Lipzen A."/>
            <person name="He G."/>
            <person name="Yan M."/>
            <person name="Ng V."/>
            <person name="Cullen D."/>
            <person name="Martin F."/>
            <person name="Rosso M.-N."/>
            <person name="Henrissat B."/>
            <person name="Hibbett D."/>
            <person name="Martinez A.T."/>
            <person name="Grigoriev I.V."/>
        </authorList>
    </citation>
    <scope>NUCLEOTIDE SEQUENCE</scope>
    <source>
        <strain evidence="11">CIRM-BRFM 674</strain>
    </source>
</reference>
<dbReference type="PANTHER" id="PTHR21445:SF0">
    <property type="entry name" value="APURINIC-APYRIMIDINIC ENDONUCLEASE"/>
    <property type="match status" value="1"/>
</dbReference>
<dbReference type="Gene3D" id="3.20.20.150">
    <property type="entry name" value="Divalent-metal-dependent TIM barrel enzymes"/>
    <property type="match status" value="1"/>
</dbReference>
<dbReference type="EMBL" id="MU155295">
    <property type="protein sequence ID" value="KAF9476426.1"/>
    <property type="molecule type" value="Genomic_DNA"/>
</dbReference>
<dbReference type="GO" id="GO:0003906">
    <property type="term" value="F:DNA-(apurinic or apyrimidinic site) endonuclease activity"/>
    <property type="evidence" value="ECO:0007669"/>
    <property type="project" value="TreeGrafter"/>
</dbReference>
<dbReference type="FunFam" id="3.20.20.150:FF:000001">
    <property type="entry name" value="Probable endonuclease 4"/>
    <property type="match status" value="1"/>
</dbReference>
<dbReference type="InterPro" id="IPR013022">
    <property type="entry name" value="Xyl_isomerase-like_TIM-brl"/>
</dbReference>
<organism evidence="11 12">
    <name type="scientific">Pholiota conissans</name>
    <dbReference type="NCBI Taxonomy" id="109636"/>
    <lineage>
        <taxon>Eukaryota</taxon>
        <taxon>Fungi</taxon>
        <taxon>Dikarya</taxon>
        <taxon>Basidiomycota</taxon>
        <taxon>Agaricomycotina</taxon>
        <taxon>Agaricomycetes</taxon>
        <taxon>Agaricomycetidae</taxon>
        <taxon>Agaricales</taxon>
        <taxon>Agaricineae</taxon>
        <taxon>Strophariaceae</taxon>
        <taxon>Pholiota</taxon>
    </lineage>
</organism>
<dbReference type="GO" id="GO:0003677">
    <property type="term" value="F:DNA binding"/>
    <property type="evidence" value="ECO:0007669"/>
    <property type="project" value="InterPro"/>
</dbReference>
<feature type="region of interest" description="Disordered" evidence="9">
    <location>
        <begin position="28"/>
        <end position="91"/>
    </location>
</feature>
<evidence type="ECO:0000256" key="3">
    <source>
        <dbReference type="ARBA" id="ARBA00021759"/>
    </source>
</evidence>
<evidence type="ECO:0000256" key="7">
    <source>
        <dbReference type="ARBA" id="ARBA00022833"/>
    </source>
</evidence>
<dbReference type="HAMAP" id="MF_00152">
    <property type="entry name" value="Nfo"/>
    <property type="match status" value="1"/>
</dbReference>
<dbReference type="Pfam" id="PF01261">
    <property type="entry name" value="AP_endonuc_2"/>
    <property type="match status" value="1"/>
</dbReference>
<accession>A0A9P5YWH1</accession>
<proteinExistence type="inferred from homology"/>
<feature type="compositionally biased region" description="Basic and acidic residues" evidence="9">
    <location>
        <begin position="36"/>
        <end position="51"/>
    </location>
</feature>
<evidence type="ECO:0000259" key="10">
    <source>
        <dbReference type="Pfam" id="PF01261"/>
    </source>
</evidence>
<dbReference type="GO" id="GO:0005634">
    <property type="term" value="C:nucleus"/>
    <property type="evidence" value="ECO:0007669"/>
    <property type="project" value="TreeGrafter"/>
</dbReference>
<keyword evidence="11" id="KW-0540">Nuclease</keyword>
<dbReference type="PROSITE" id="PS51432">
    <property type="entry name" value="AP_NUCLEASE_F2_4"/>
    <property type="match status" value="1"/>
</dbReference>
<dbReference type="GO" id="GO:0008081">
    <property type="term" value="F:phosphoric diester hydrolase activity"/>
    <property type="evidence" value="ECO:0007669"/>
    <property type="project" value="TreeGrafter"/>
</dbReference>
<dbReference type="PROSITE" id="PS00730">
    <property type="entry name" value="AP_NUCLEASE_F2_2"/>
    <property type="match status" value="1"/>
</dbReference>
<keyword evidence="4" id="KW-0479">Metal-binding</keyword>
<feature type="region of interest" description="Disordered" evidence="9">
    <location>
        <begin position="419"/>
        <end position="463"/>
    </location>
</feature>
<evidence type="ECO:0000256" key="5">
    <source>
        <dbReference type="ARBA" id="ARBA00022763"/>
    </source>
</evidence>
<evidence type="ECO:0000256" key="4">
    <source>
        <dbReference type="ARBA" id="ARBA00022723"/>
    </source>
</evidence>
<gene>
    <name evidence="11" type="ORF">BDN70DRAFT_995698</name>
</gene>
<sequence length="463" mass="50386">MLSSTLTRFSGRNSISSGIGLINTLMPTTRRSTRVAHHDVEPPTKKTKGNDAHTIATNGAAANLDPSHHTEHTDSTSSNQAKTVKWKGKGKAKESEVDSSAFLERVDSQWLVGAHVSAAKGVENAIINAASIGANAFALFLKSQRKWTSPPLTDTSIAEFKKRMKEYRYTSKMVLPHGSYLINLGNPDADKREKSYTCFVDDLKRCQELGLELYNFHPGSTVGQATTKESLAFIAECINRAHKETEGVTAVLENMAGAGNIIGSDFSHLAGIIELVEDKSRVGVCIDTCHTFAAGYDIRTKEGWNNTMKAFDEMIGLKYLRGMHLNDSKTDYNSKKDRHENIGLGYLGLPAFNHILSDPRTQGIPLILETPSFEQPAEVWGKEIEVLQLMCGQHTHSPSQAEESGLDFGGFVSQIKSAVKDAEKNGKGPKGKAQKTKGSGGKRKRGNAAQDDEGDDDDDGSDC</sequence>